<evidence type="ECO:0000256" key="1">
    <source>
        <dbReference type="SAM" id="Phobius"/>
    </source>
</evidence>
<gene>
    <name evidence="2" type="ORF">KP79_PYT09466</name>
</gene>
<proteinExistence type="predicted"/>
<dbReference type="OrthoDB" id="5946061at2759"/>
<keyword evidence="1" id="KW-0812">Transmembrane</keyword>
<keyword evidence="1" id="KW-0472">Membrane</keyword>
<dbReference type="Pfam" id="PF16054">
    <property type="entry name" value="TMEM72"/>
    <property type="match status" value="1"/>
</dbReference>
<accession>A0A210QNT4</accession>
<dbReference type="Proteomes" id="UP000242188">
    <property type="component" value="Unassembled WGS sequence"/>
</dbReference>
<sequence>MGHFDTCRYGITVFWLWAILTLAGTYHSLLAMGHSDTCRYGITVFWQWTILTLAVMWTAGVFTMQHPSDMDPKLYLGWYLIAASVVVTLLELTWIINKAACCKREGCCCHCWSVIMWIDNWKKGVVYLILAVPVFMEGMRNILGIVSGFLLVICGLLYIVKTFKDGIVYTVTETRYVKTYTPNVNMLVHEMATQTEDDKYYEEITPSRKR</sequence>
<feature type="transmembrane region" description="Helical" evidence="1">
    <location>
        <begin position="76"/>
        <end position="96"/>
    </location>
</feature>
<feature type="transmembrane region" description="Helical" evidence="1">
    <location>
        <begin position="45"/>
        <end position="64"/>
    </location>
</feature>
<protein>
    <submittedName>
        <fullName evidence="2">Uncharacterized protein</fullName>
    </submittedName>
</protein>
<keyword evidence="3" id="KW-1185">Reference proteome</keyword>
<reference evidence="2 3" key="1">
    <citation type="journal article" date="2017" name="Nat. Ecol. Evol.">
        <title>Scallop genome provides insights into evolution of bilaterian karyotype and development.</title>
        <authorList>
            <person name="Wang S."/>
            <person name="Zhang J."/>
            <person name="Jiao W."/>
            <person name="Li J."/>
            <person name="Xun X."/>
            <person name="Sun Y."/>
            <person name="Guo X."/>
            <person name="Huan P."/>
            <person name="Dong B."/>
            <person name="Zhang L."/>
            <person name="Hu X."/>
            <person name="Sun X."/>
            <person name="Wang J."/>
            <person name="Zhao C."/>
            <person name="Wang Y."/>
            <person name="Wang D."/>
            <person name="Huang X."/>
            <person name="Wang R."/>
            <person name="Lv J."/>
            <person name="Li Y."/>
            <person name="Zhang Z."/>
            <person name="Liu B."/>
            <person name="Lu W."/>
            <person name="Hui Y."/>
            <person name="Liang J."/>
            <person name="Zhou Z."/>
            <person name="Hou R."/>
            <person name="Li X."/>
            <person name="Liu Y."/>
            <person name="Li H."/>
            <person name="Ning X."/>
            <person name="Lin Y."/>
            <person name="Zhao L."/>
            <person name="Xing Q."/>
            <person name="Dou J."/>
            <person name="Li Y."/>
            <person name="Mao J."/>
            <person name="Guo H."/>
            <person name="Dou H."/>
            <person name="Li T."/>
            <person name="Mu C."/>
            <person name="Jiang W."/>
            <person name="Fu Q."/>
            <person name="Fu X."/>
            <person name="Miao Y."/>
            <person name="Liu J."/>
            <person name="Yu Q."/>
            <person name="Li R."/>
            <person name="Liao H."/>
            <person name="Li X."/>
            <person name="Kong Y."/>
            <person name="Jiang Z."/>
            <person name="Chourrout D."/>
            <person name="Li R."/>
            <person name="Bao Z."/>
        </authorList>
    </citation>
    <scope>NUCLEOTIDE SEQUENCE [LARGE SCALE GENOMIC DNA]</scope>
    <source>
        <strain evidence="2 3">PY_sf001</strain>
    </source>
</reference>
<name>A0A210QNT4_MIZYE</name>
<feature type="transmembrane region" description="Helical" evidence="1">
    <location>
        <begin position="12"/>
        <end position="33"/>
    </location>
</feature>
<dbReference type="PANTHER" id="PTHR28474">
    <property type="entry name" value="TRANSMEMBRANE PROTEIN 72"/>
    <property type="match status" value="1"/>
</dbReference>
<dbReference type="InterPro" id="IPR032055">
    <property type="entry name" value="TMEM72"/>
</dbReference>
<dbReference type="AlphaFoldDB" id="A0A210QNT4"/>
<keyword evidence="1" id="KW-1133">Transmembrane helix</keyword>
<dbReference type="PANTHER" id="PTHR28474:SF1">
    <property type="entry name" value="TRANSMEMBRANE PROTEIN 72"/>
    <property type="match status" value="1"/>
</dbReference>
<organism evidence="2 3">
    <name type="scientific">Mizuhopecten yessoensis</name>
    <name type="common">Japanese scallop</name>
    <name type="synonym">Patinopecten yessoensis</name>
    <dbReference type="NCBI Taxonomy" id="6573"/>
    <lineage>
        <taxon>Eukaryota</taxon>
        <taxon>Metazoa</taxon>
        <taxon>Spiralia</taxon>
        <taxon>Lophotrochozoa</taxon>
        <taxon>Mollusca</taxon>
        <taxon>Bivalvia</taxon>
        <taxon>Autobranchia</taxon>
        <taxon>Pteriomorphia</taxon>
        <taxon>Pectinida</taxon>
        <taxon>Pectinoidea</taxon>
        <taxon>Pectinidae</taxon>
        <taxon>Mizuhopecten</taxon>
    </lineage>
</organism>
<evidence type="ECO:0000313" key="2">
    <source>
        <dbReference type="EMBL" id="OWF50381.1"/>
    </source>
</evidence>
<comment type="caution">
    <text evidence="2">The sequence shown here is derived from an EMBL/GenBank/DDBJ whole genome shotgun (WGS) entry which is preliminary data.</text>
</comment>
<feature type="transmembrane region" description="Helical" evidence="1">
    <location>
        <begin position="142"/>
        <end position="160"/>
    </location>
</feature>
<evidence type="ECO:0000313" key="3">
    <source>
        <dbReference type="Proteomes" id="UP000242188"/>
    </source>
</evidence>
<dbReference type="EMBL" id="NEDP02002617">
    <property type="protein sequence ID" value="OWF50381.1"/>
    <property type="molecule type" value="Genomic_DNA"/>
</dbReference>